<evidence type="ECO:0000313" key="2">
    <source>
        <dbReference type="EMBL" id="KAJ5240689.1"/>
    </source>
</evidence>
<protein>
    <recommendedName>
        <fullName evidence="4">Transcription factor domain-containing protein</fullName>
    </recommendedName>
</protein>
<comment type="caution">
    <text evidence="2">The sequence shown here is derived from an EMBL/GenBank/DDBJ whole genome shotgun (WGS) entry which is preliminary data.</text>
</comment>
<dbReference type="AlphaFoldDB" id="A0A9W9PA52"/>
<dbReference type="InterPro" id="IPR053230">
    <property type="entry name" value="Trans_reg_galc"/>
</dbReference>
<dbReference type="Proteomes" id="UP001147733">
    <property type="component" value="Unassembled WGS sequence"/>
</dbReference>
<reference evidence="2" key="1">
    <citation type="submission" date="2022-11" db="EMBL/GenBank/DDBJ databases">
        <authorList>
            <person name="Petersen C."/>
        </authorList>
    </citation>
    <scope>NUCLEOTIDE SEQUENCE</scope>
    <source>
        <strain evidence="2">IBT 23319</strain>
    </source>
</reference>
<dbReference type="CDD" id="cd12148">
    <property type="entry name" value="fungal_TF_MHR"/>
    <property type="match status" value="1"/>
</dbReference>
<dbReference type="OrthoDB" id="5296287at2759"/>
<evidence type="ECO:0008006" key="4">
    <source>
        <dbReference type="Google" id="ProtNLM"/>
    </source>
</evidence>
<reference evidence="2" key="2">
    <citation type="journal article" date="2023" name="IMA Fungus">
        <title>Comparative genomic study of the Penicillium genus elucidates a diverse pangenome and 15 lateral gene transfer events.</title>
        <authorList>
            <person name="Petersen C."/>
            <person name="Sorensen T."/>
            <person name="Nielsen M.R."/>
            <person name="Sondergaard T.E."/>
            <person name="Sorensen J.L."/>
            <person name="Fitzpatrick D.A."/>
            <person name="Frisvad J.C."/>
            <person name="Nielsen K.L."/>
        </authorList>
    </citation>
    <scope>NUCLEOTIDE SEQUENCE</scope>
    <source>
        <strain evidence="2">IBT 23319</strain>
    </source>
</reference>
<feature type="region of interest" description="Disordered" evidence="1">
    <location>
        <begin position="92"/>
        <end position="121"/>
    </location>
</feature>
<accession>A0A9W9PA52</accession>
<dbReference type="PANTHER" id="PTHR47654:SF5">
    <property type="entry name" value="TRANSCRIPTION FACTOR DOMAIN-CONTAINING PROTEIN"/>
    <property type="match status" value="1"/>
</dbReference>
<name>A0A9W9PA52_PENCI</name>
<proteinExistence type="predicted"/>
<dbReference type="GeneID" id="81380367"/>
<sequence length="334" mass="37238">MGLNTHNESFISDLSKEVRCRIWWSLYTLYTLLSTITGRPSRAPRDYCTTKIPSPYDESIFQTQPVNDPDGDRRSGLAISRSLVHVSAKASRQPIGSALGGSRSESKPQESISVEDPGSESGSGAVYFLCTVNITILIREAVDNIYAPGLGSKPWPLIEGTIAALDARANRWLHSLPSYYQFQEEVGPGLSRERVSLAFLFFSTKLFICQPCILRFLPVPTHDMIPCRQEAKSNMASVCVQAAMDILRLLPDEPDLHWFYETCPWWCFLHYLMQAVAVCLTAIFISPRSVSDESLCMEAAVSKAMRWLSSISSTNPSSEAALRICTEIIARMRP</sequence>
<dbReference type="PANTHER" id="PTHR47654">
    <property type="entry name" value="ZN(II)2CYS6 TRANSCRIPTION FACTOR (EUROFUNG)-RELATED"/>
    <property type="match status" value="1"/>
</dbReference>
<dbReference type="RefSeq" id="XP_056503694.1">
    <property type="nucleotide sequence ID" value="XM_056641200.1"/>
</dbReference>
<gene>
    <name evidence="2" type="ORF">N7469_002280</name>
</gene>
<evidence type="ECO:0000313" key="3">
    <source>
        <dbReference type="Proteomes" id="UP001147733"/>
    </source>
</evidence>
<evidence type="ECO:0000256" key="1">
    <source>
        <dbReference type="SAM" id="MobiDB-lite"/>
    </source>
</evidence>
<dbReference type="EMBL" id="JAPQKT010000002">
    <property type="protein sequence ID" value="KAJ5240689.1"/>
    <property type="molecule type" value="Genomic_DNA"/>
</dbReference>
<keyword evidence="3" id="KW-1185">Reference proteome</keyword>
<organism evidence="2 3">
    <name type="scientific">Penicillium citrinum</name>
    <dbReference type="NCBI Taxonomy" id="5077"/>
    <lineage>
        <taxon>Eukaryota</taxon>
        <taxon>Fungi</taxon>
        <taxon>Dikarya</taxon>
        <taxon>Ascomycota</taxon>
        <taxon>Pezizomycotina</taxon>
        <taxon>Eurotiomycetes</taxon>
        <taxon>Eurotiomycetidae</taxon>
        <taxon>Eurotiales</taxon>
        <taxon>Aspergillaceae</taxon>
        <taxon>Penicillium</taxon>
    </lineage>
</organism>